<dbReference type="Proteomes" id="UP000051733">
    <property type="component" value="Unassembled WGS sequence"/>
</dbReference>
<keyword evidence="1" id="KW-0808">Transferase</keyword>
<dbReference type="InterPro" id="IPR011004">
    <property type="entry name" value="Trimer_LpxA-like_sf"/>
</dbReference>
<dbReference type="Pfam" id="PF00132">
    <property type="entry name" value="Hexapep"/>
    <property type="match status" value="1"/>
</dbReference>
<dbReference type="EMBL" id="AYYY01000061">
    <property type="protein sequence ID" value="KRM60773.1"/>
    <property type="molecule type" value="Genomic_DNA"/>
</dbReference>
<dbReference type="InterPro" id="IPR001451">
    <property type="entry name" value="Hexapep"/>
</dbReference>
<evidence type="ECO:0000313" key="1">
    <source>
        <dbReference type="EMBL" id="KRM60773.1"/>
    </source>
</evidence>
<keyword evidence="2" id="KW-1185">Reference proteome</keyword>
<dbReference type="GO" id="GO:0016740">
    <property type="term" value="F:transferase activity"/>
    <property type="evidence" value="ECO:0007669"/>
    <property type="project" value="UniProtKB-KW"/>
</dbReference>
<evidence type="ECO:0000313" key="2">
    <source>
        <dbReference type="Proteomes" id="UP000051733"/>
    </source>
</evidence>
<name>A0A0R2A2R3_9LACO</name>
<accession>A0A0R2A2R3</accession>
<dbReference type="AlphaFoldDB" id="A0A0R2A2R3"/>
<comment type="caution">
    <text evidence="1">The sequence shown here is derived from an EMBL/GenBank/DDBJ whole genome shotgun (WGS) entry which is preliminary data.</text>
</comment>
<protein>
    <submittedName>
        <fullName evidence="1">Galactoside O-acetyltransferase</fullName>
    </submittedName>
</protein>
<dbReference type="PANTHER" id="PTHR42811">
    <property type="entry name" value="SERINE ACETYLTRANSFERASE"/>
    <property type="match status" value="1"/>
</dbReference>
<organism evidence="1 2">
    <name type="scientific">Paucilactobacillus vaccinostercus DSM 20634</name>
    <dbReference type="NCBI Taxonomy" id="1423813"/>
    <lineage>
        <taxon>Bacteria</taxon>
        <taxon>Bacillati</taxon>
        <taxon>Bacillota</taxon>
        <taxon>Bacilli</taxon>
        <taxon>Lactobacillales</taxon>
        <taxon>Lactobacillaceae</taxon>
        <taxon>Paucilactobacillus</taxon>
    </lineage>
</organism>
<proteinExistence type="predicted"/>
<sequence length="178" mass="19181">MIYMSEFNTLFHQNCFDPDPAVRQQAATRLEHDYGCEINCVHIDPSVMFAHHAKGCIIAAAKIDTGTVIYQNVTIGSNMKFNKITNQWENLGNPVIGPNVVISDGAKVLGPIIIGANSVIGAGAIITKDVPANSVAYGVNRIKPKDDTYDLVFHNPMPTPDAIITACEALIAKSETAN</sequence>
<dbReference type="STRING" id="1423813.FC26_GL000255"/>
<gene>
    <name evidence="1" type="ORF">FC26_GL000255</name>
</gene>
<dbReference type="PATRIC" id="fig|1423813.3.peg.264"/>
<dbReference type="SUPFAM" id="SSF51161">
    <property type="entry name" value="Trimeric LpxA-like enzymes"/>
    <property type="match status" value="1"/>
</dbReference>
<dbReference type="Gene3D" id="2.160.10.10">
    <property type="entry name" value="Hexapeptide repeat proteins"/>
    <property type="match status" value="1"/>
</dbReference>
<reference evidence="1 2" key="1">
    <citation type="journal article" date="2015" name="Genome Announc.">
        <title>Expanding the biotechnology potential of lactobacilli through comparative genomics of 213 strains and associated genera.</title>
        <authorList>
            <person name="Sun Z."/>
            <person name="Harris H.M."/>
            <person name="McCann A."/>
            <person name="Guo C."/>
            <person name="Argimon S."/>
            <person name="Zhang W."/>
            <person name="Yang X."/>
            <person name="Jeffery I.B."/>
            <person name="Cooney J.C."/>
            <person name="Kagawa T.F."/>
            <person name="Liu W."/>
            <person name="Song Y."/>
            <person name="Salvetti E."/>
            <person name="Wrobel A."/>
            <person name="Rasinkangas P."/>
            <person name="Parkhill J."/>
            <person name="Rea M.C."/>
            <person name="O'Sullivan O."/>
            <person name="Ritari J."/>
            <person name="Douillard F.P."/>
            <person name="Paul Ross R."/>
            <person name="Yang R."/>
            <person name="Briner A.E."/>
            <person name="Felis G.E."/>
            <person name="de Vos W.M."/>
            <person name="Barrangou R."/>
            <person name="Klaenhammer T.R."/>
            <person name="Caufield P.W."/>
            <person name="Cui Y."/>
            <person name="Zhang H."/>
            <person name="O'Toole P.W."/>
        </authorList>
    </citation>
    <scope>NUCLEOTIDE SEQUENCE [LARGE SCALE GENOMIC DNA]</scope>
    <source>
        <strain evidence="1 2">DSM 20634</strain>
    </source>
</reference>